<evidence type="ECO:0000256" key="6">
    <source>
        <dbReference type="ARBA" id="ARBA00023180"/>
    </source>
</evidence>
<evidence type="ECO:0000256" key="5">
    <source>
        <dbReference type="ARBA" id="ARBA00023136"/>
    </source>
</evidence>
<dbReference type="GO" id="GO:0005044">
    <property type="term" value="F:scavenger receptor activity"/>
    <property type="evidence" value="ECO:0007669"/>
    <property type="project" value="InterPro"/>
</dbReference>
<evidence type="ECO:0000256" key="7">
    <source>
        <dbReference type="SAM" id="Phobius"/>
    </source>
</evidence>
<feature type="transmembrane region" description="Helical" evidence="7">
    <location>
        <begin position="79"/>
        <end position="101"/>
    </location>
</feature>
<dbReference type="PRINTS" id="PR01611">
    <property type="entry name" value="LIMPII"/>
</dbReference>
<dbReference type="InterPro" id="IPR005429">
    <property type="entry name" value="LimpII"/>
</dbReference>
<dbReference type="EMBL" id="JBBPFD010000015">
    <property type="protein sequence ID" value="KAK7896285.1"/>
    <property type="molecule type" value="Genomic_DNA"/>
</dbReference>
<sequence>MKPKKEWHQTVIDLNPLTGIVLRAAKRLQINVFVQKLSTFSQTGNVNTVVFPVVWLNESALIDDASVLKLKAVMTEQNILVNVPFILIGLGILIGLIYMVLMCRQKVPESTAAEREPLLTS</sequence>
<keyword evidence="3 7" id="KW-0812">Transmembrane</keyword>
<dbReference type="Pfam" id="PF01130">
    <property type="entry name" value="CD36"/>
    <property type="match status" value="1"/>
</dbReference>
<dbReference type="PANTHER" id="PTHR11923">
    <property type="entry name" value="SCAVENGER RECEPTOR CLASS B TYPE-1 SR-B1"/>
    <property type="match status" value="1"/>
</dbReference>
<evidence type="ECO:0008006" key="10">
    <source>
        <dbReference type="Google" id="ProtNLM"/>
    </source>
</evidence>
<organism evidence="8 9">
    <name type="scientific">Mugilogobius chulae</name>
    <name type="common">yellowstripe goby</name>
    <dbReference type="NCBI Taxonomy" id="88201"/>
    <lineage>
        <taxon>Eukaryota</taxon>
        <taxon>Metazoa</taxon>
        <taxon>Chordata</taxon>
        <taxon>Craniata</taxon>
        <taxon>Vertebrata</taxon>
        <taxon>Euteleostomi</taxon>
        <taxon>Actinopterygii</taxon>
        <taxon>Neopterygii</taxon>
        <taxon>Teleostei</taxon>
        <taxon>Neoteleostei</taxon>
        <taxon>Acanthomorphata</taxon>
        <taxon>Gobiaria</taxon>
        <taxon>Gobiiformes</taxon>
        <taxon>Gobioidei</taxon>
        <taxon>Gobiidae</taxon>
        <taxon>Gobionellinae</taxon>
        <taxon>Mugilogobius</taxon>
    </lineage>
</organism>
<proteinExistence type="inferred from homology"/>
<evidence type="ECO:0000256" key="1">
    <source>
        <dbReference type="ARBA" id="ARBA00004370"/>
    </source>
</evidence>
<accession>A0AAW0NCF5</accession>
<dbReference type="Proteomes" id="UP001460270">
    <property type="component" value="Unassembled WGS sequence"/>
</dbReference>
<evidence type="ECO:0000313" key="9">
    <source>
        <dbReference type="Proteomes" id="UP001460270"/>
    </source>
</evidence>
<keyword evidence="4 7" id="KW-1133">Transmembrane helix</keyword>
<keyword evidence="9" id="KW-1185">Reference proteome</keyword>
<dbReference type="AlphaFoldDB" id="A0AAW0NCF5"/>
<dbReference type="PANTHER" id="PTHR11923:SF112">
    <property type="entry name" value="LYSOSOME MEMBRANE PROTEIN 2"/>
    <property type="match status" value="1"/>
</dbReference>
<dbReference type="GO" id="GO:0005764">
    <property type="term" value="C:lysosome"/>
    <property type="evidence" value="ECO:0007669"/>
    <property type="project" value="InterPro"/>
</dbReference>
<gene>
    <name evidence="8" type="ORF">WMY93_021610</name>
</gene>
<comment type="subcellular location">
    <subcellularLocation>
        <location evidence="1">Membrane</location>
    </subcellularLocation>
</comment>
<dbReference type="InterPro" id="IPR002159">
    <property type="entry name" value="CD36_fam"/>
</dbReference>
<dbReference type="GO" id="GO:0006898">
    <property type="term" value="P:receptor-mediated endocytosis"/>
    <property type="evidence" value="ECO:0007669"/>
    <property type="project" value="TreeGrafter"/>
</dbReference>
<keyword evidence="6" id="KW-0325">Glycoprotein</keyword>
<evidence type="ECO:0000256" key="2">
    <source>
        <dbReference type="ARBA" id="ARBA00010532"/>
    </source>
</evidence>
<dbReference type="GO" id="GO:0016020">
    <property type="term" value="C:membrane"/>
    <property type="evidence" value="ECO:0007669"/>
    <property type="project" value="UniProtKB-SubCell"/>
</dbReference>
<evidence type="ECO:0000256" key="3">
    <source>
        <dbReference type="ARBA" id="ARBA00022692"/>
    </source>
</evidence>
<comment type="similarity">
    <text evidence="2">Belongs to the CD36 family.</text>
</comment>
<protein>
    <recommendedName>
        <fullName evidence="10">Lysosome membrane protein 2</fullName>
    </recommendedName>
</protein>
<comment type="caution">
    <text evidence="8">The sequence shown here is derived from an EMBL/GenBank/DDBJ whole genome shotgun (WGS) entry which is preliminary data.</text>
</comment>
<name>A0AAW0NCF5_9GOBI</name>
<keyword evidence="5 7" id="KW-0472">Membrane</keyword>
<evidence type="ECO:0000256" key="4">
    <source>
        <dbReference type="ARBA" id="ARBA00022989"/>
    </source>
</evidence>
<evidence type="ECO:0000313" key="8">
    <source>
        <dbReference type="EMBL" id="KAK7896285.1"/>
    </source>
</evidence>
<dbReference type="GO" id="GO:0006622">
    <property type="term" value="P:protein targeting to lysosome"/>
    <property type="evidence" value="ECO:0007669"/>
    <property type="project" value="TreeGrafter"/>
</dbReference>
<reference evidence="9" key="1">
    <citation type="submission" date="2024-04" db="EMBL/GenBank/DDBJ databases">
        <title>Salinicola lusitanus LLJ914,a marine bacterium isolated from the Okinawa Trough.</title>
        <authorList>
            <person name="Li J."/>
        </authorList>
    </citation>
    <scope>NUCLEOTIDE SEQUENCE [LARGE SCALE GENOMIC DNA]</scope>
</reference>